<proteinExistence type="predicted"/>
<name>B6XTG8_9BIFI</name>
<dbReference type="Pfam" id="PF03235">
    <property type="entry name" value="GmrSD_N"/>
    <property type="match status" value="1"/>
</dbReference>
<evidence type="ECO:0000256" key="1">
    <source>
        <dbReference type="SAM" id="MobiDB-lite"/>
    </source>
</evidence>
<dbReference type="InterPro" id="IPR040843">
    <property type="entry name" value="RAMA"/>
</dbReference>
<feature type="compositionally biased region" description="Polar residues" evidence="1">
    <location>
        <begin position="372"/>
        <end position="385"/>
    </location>
</feature>
<dbReference type="EMBL" id="ABXY01000011">
    <property type="protein sequence ID" value="EEB21555.1"/>
    <property type="molecule type" value="Genomic_DNA"/>
</dbReference>
<dbReference type="eggNOG" id="COG1479">
    <property type="taxonomic scope" value="Bacteria"/>
</dbReference>
<gene>
    <name evidence="5" type="ORF">BIFCAT_00512</name>
</gene>
<dbReference type="PANTHER" id="PTHR35149">
    <property type="entry name" value="SLL5132 PROTEIN"/>
    <property type="match status" value="1"/>
</dbReference>
<sequence>MNTEQRNEGNAMSINATEKPLGKIFTSDYRFVIPSFQRAYTWQTENIAQLVTDLQDACHNPGTPYFLGSLILVCDGQTKYQVIDGQQRLISLSIIISVLRELEDDPELIESLNDLIVEPGDKLRGIKAEPRLKLRERDTNFFRMYVQEGDLEGLFDLRDNDIESHAQRNIAINTRQVFDELAKMPTQDRRAFASYLVNEVTLVIVTTDDLAGAHRIFDVMNMRGVPLTASDVFKARTIAEISPAARNAYASRWDDIMDPLGDDAQTLEAFFSDIHLIISHKAVCTQLLEEFHKDVLKPYAKKQNVISFIDDLLAPYANAWRIIDHPTDANLPDDIIGQLVALNDYQTTDWKPVAMWALVNSIRNLGNPGTRIFSTPGTHAPTATRTSKKDLEEPQLHDLERLHDVLVALERATGVDSLNRQTPLSRRTRSASTIRDLDKNHTIQQIRGLLITDEDRRSALAHLRGELQTSPAMRKLLLVRANEQRAGHRIIRPRSLNALPIMPEQVVSDSSFATWPEATRDHWANRIGNLALSQANDKQIAELVSYEDRRDRMLLSPSSKRFPLTAELADIADCTPQTLQYRQDETVRLIADYWNIRYDAERNDLSTLSEESLSVKDTSTSPTSKRVSIAQVLEAGLLIPGETLVWDRPRKGERWVATVTAEGKLRMDDGNEYSTPTAAARAVGGSSAGLTVWKRTSNGQKLSDVWKTYRLRTR</sequence>
<accession>B6XTG8</accession>
<reference evidence="5 6" key="2">
    <citation type="submission" date="2008-10" db="EMBL/GenBank/DDBJ databases">
        <authorList>
            <person name="Fulton L."/>
            <person name="Clifton S."/>
            <person name="Fulton B."/>
            <person name="Xu J."/>
            <person name="Minx P."/>
            <person name="Pepin K.H."/>
            <person name="Johnson M."/>
            <person name="Bhonagiri V."/>
            <person name="Nash W.E."/>
            <person name="Mardis E.R."/>
            <person name="Wilson R.K."/>
        </authorList>
    </citation>
    <scope>NUCLEOTIDE SEQUENCE [LARGE SCALE GENOMIC DNA]</scope>
    <source>
        <strain evidence="5 6">DSM 16992</strain>
    </source>
</reference>
<organism evidence="5 6">
    <name type="scientific">Bifidobacterium catenulatum DSM 16992 = JCM 1194 = LMG 11043</name>
    <dbReference type="NCBI Taxonomy" id="566552"/>
    <lineage>
        <taxon>Bacteria</taxon>
        <taxon>Bacillati</taxon>
        <taxon>Actinomycetota</taxon>
        <taxon>Actinomycetes</taxon>
        <taxon>Bifidobacteriales</taxon>
        <taxon>Bifidobacteriaceae</taxon>
        <taxon>Bifidobacterium</taxon>
    </lineage>
</organism>
<feature type="region of interest" description="Disordered" evidence="1">
    <location>
        <begin position="370"/>
        <end position="390"/>
    </location>
</feature>
<dbReference type="InterPro" id="IPR004919">
    <property type="entry name" value="GmrSD_N"/>
</dbReference>
<evidence type="ECO:0000259" key="2">
    <source>
        <dbReference type="Pfam" id="PF03235"/>
    </source>
</evidence>
<evidence type="ECO:0008006" key="7">
    <source>
        <dbReference type="Google" id="ProtNLM"/>
    </source>
</evidence>
<comment type="caution">
    <text evidence="5">The sequence shown here is derived from an EMBL/GenBank/DDBJ whole genome shotgun (WGS) entry which is preliminary data.</text>
</comment>
<dbReference type="PANTHER" id="PTHR35149:SF2">
    <property type="entry name" value="DUF262 DOMAIN-CONTAINING PROTEIN"/>
    <property type="match status" value="1"/>
</dbReference>
<evidence type="ECO:0000259" key="4">
    <source>
        <dbReference type="Pfam" id="PF18755"/>
    </source>
</evidence>
<dbReference type="AlphaFoldDB" id="B6XTG8"/>
<dbReference type="Proteomes" id="UP000003882">
    <property type="component" value="Unassembled WGS sequence"/>
</dbReference>
<evidence type="ECO:0000313" key="6">
    <source>
        <dbReference type="Proteomes" id="UP000003882"/>
    </source>
</evidence>
<dbReference type="Pfam" id="PF18755">
    <property type="entry name" value="RAMA"/>
    <property type="match status" value="1"/>
</dbReference>
<reference evidence="5 6" key="1">
    <citation type="submission" date="2008-10" db="EMBL/GenBank/DDBJ databases">
        <title>Draft genome sequence of Bifidobacterium catenulatum (DSM 16992).</title>
        <authorList>
            <person name="Sudarsanam P."/>
            <person name="Ley R."/>
            <person name="Guruge J."/>
            <person name="Turnbaugh P.J."/>
            <person name="Mahowald M."/>
            <person name="Liep D."/>
            <person name="Gordon J."/>
        </authorList>
    </citation>
    <scope>NUCLEOTIDE SEQUENCE [LARGE SCALE GENOMIC DNA]</scope>
    <source>
        <strain evidence="5 6">DSM 16992</strain>
    </source>
</reference>
<protein>
    <recommendedName>
        <fullName evidence="7">DUF262 domain-containing protein</fullName>
    </recommendedName>
</protein>
<feature type="domain" description="GmrSD restriction endonucleases N-terminal" evidence="2">
    <location>
        <begin position="22"/>
        <end position="236"/>
    </location>
</feature>
<dbReference type="Pfam" id="PF07510">
    <property type="entry name" value="GmrSD_C"/>
    <property type="match status" value="1"/>
</dbReference>
<evidence type="ECO:0000259" key="3">
    <source>
        <dbReference type="Pfam" id="PF07510"/>
    </source>
</evidence>
<feature type="domain" description="GmrSD restriction endonucleases C-terminal" evidence="3">
    <location>
        <begin position="501"/>
        <end position="585"/>
    </location>
</feature>
<feature type="domain" description="RAMA" evidence="4">
    <location>
        <begin position="614"/>
        <end position="712"/>
    </location>
</feature>
<evidence type="ECO:0000313" key="5">
    <source>
        <dbReference type="EMBL" id="EEB21555.1"/>
    </source>
</evidence>
<dbReference type="InterPro" id="IPR011089">
    <property type="entry name" value="GmrSD_C"/>
</dbReference>